<proteinExistence type="inferred from homology"/>
<dbReference type="GO" id="GO:0004719">
    <property type="term" value="F:protein-L-isoaspartate (D-aspartate) O-methyltransferase activity"/>
    <property type="evidence" value="ECO:0007669"/>
    <property type="project" value="UniProtKB-EC"/>
</dbReference>
<dbReference type="Pfam" id="PF01135">
    <property type="entry name" value="PCMT"/>
    <property type="match status" value="1"/>
</dbReference>
<evidence type="ECO:0000256" key="11">
    <source>
        <dbReference type="ARBA" id="ARBA00031350"/>
    </source>
</evidence>
<dbReference type="NCBIfam" id="TIGR04188">
    <property type="entry name" value="methyltr_grsp"/>
    <property type="match status" value="1"/>
</dbReference>
<evidence type="ECO:0000256" key="1">
    <source>
        <dbReference type="ARBA" id="ARBA00004496"/>
    </source>
</evidence>
<accession>A0A117QH24</accession>
<comment type="similarity">
    <text evidence="2">Belongs to the methyltransferase superfamily. L-isoaspartyl/D-aspartyl protein methyltransferase family.</text>
</comment>
<reference evidence="12 13" key="1">
    <citation type="submission" date="2015-10" db="EMBL/GenBank/DDBJ databases">
        <title>Draft genome sequence of Streptomyces corchorusii DSM 40340, type strain for the species Streptomyces corchorusii.</title>
        <authorList>
            <person name="Ruckert C."/>
            <person name="Winkler A."/>
            <person name="Kalinowski J."/>
            <person name="Kampfer P."/>
            <person name="Glaeser S."/>
        </authorList>
    </citation>
    <scope>NUCLEOTIDE SEQUENCE [LARGE SCALE GENOMIC DNA]</scope>
    <source>
        <strain evidence="12 13">DSM 40340</strain>
    </source>
</reference>
<dbReference type="InterPro" id="IPR026448">
    <property type="entry name" value="Methyltr_grasp"/>
</dbReference>
<keyword evidence="7 12" id="KW-0808">Transferase</keyword>
<evidence type="ECO:0000313" key="12">
    <source>
        <dbReference type="EMBL" id="KUN27943.1"/>
    </source>
</evidence>
<keyword evidence="6 12" id="KW-0489">Methyltransferase</keyword>
<sequence length="378" mass="40768">MSDPETAALRRALADQLADGGHLHTQQWRRAVESVPRHEFLRTGFFERVIGPGPTAWRPVLAESPGWLLRCYDDESFVTQVAGTIVPADIRGEILREPTSSSTLPSLVVRMLEDLQVEDGHRVLEIGTGTGYSTGLLCHRLGDDLVTSVEVDPEVSARAATSLGACGHFPDLVVGDGLAGHKDGAPYDRVIATCSVLDVPSVWVEQTRPGGIILATVTGWMHASGLVRLTVGDDGTARGRIVDESVSFMLARPQAPPPLGMLPDFGSGEERRARLAPTILTEPAARFVAQLAAPRAQHLTLPGPGGTEHILLDAGAGAWAALRQEEEQRWSVRQGGPGRLWDDVEEHLLRWQTDGAPSLEQFRIEVSPQGQRVAWAGA</sequence>
<protein>
    <recommendedName>
        <fullName evidence="4">Protein-L-isoaspartate O-methyltransferase</fullName>
        <ecNumber evidence="3">2.1.1.77</ecNumber>
    </recommendedName>
    <alternativeName>
        <fullName evidence="11">L-isoaspartyl protein carboxyl methyltransferase</fullName>
    </alternativeName>
    <alternativeName>
        <fullName evidence="9">Protein L-isoaspartyl methyltransferase</fullName>
    </alternativeName>
    <alternativeName>
        <fullName evidence="10">Protein-beta-aspartate methyltransferase</fullName>
    </alternativeName>
</protein>
<dbReference type="SUPFAM" id="SSF53335">
    <property type="entry name" value="S-adenosyl-L-methionine-dependent methyltransferases"/>
    <property type="match status" value="1"/>
</dbReference>
<evidence type="ECO:0000256" key="7">
    <source>
        <dbReference type="ARBA" id="ARBA00022679"/>
    </source>
</evidence>
<evidence type="ECO:0000256" key="9">
    <source>
        <dbReference type="ARBA" id="ARBA00030757"/>
    </source>
</evidence>
<dbReference type="GO" id="GO:0032259">
    <property type="term" value="P:methylation"/>
    <property type="evidence" value="ECO:0007669"/>
    <property type="project" value="UniProtKB-KW"/>
</dbReference>
<dbReference type="EMBL" id="LMWP01000016">
    <property type="protein sequence ID" value="KUN27943.1"/>
    <property type="molecule type" value="Genomic_DNA"/>
</dbReference>
<organism evidence="12 13">
    <name type="scientific">Streptomyces corchorusii</name>
    <name type="common">Streptomyces chibaensis</name>
    <dbReference type="NCBI Taxonomy" id="1903"/>
    <lineage>
        <taxon>Bacteria</taxon>
        <taxon>Bacillati</taxon>
        <taxon>Actinomycetota</taxon>
        <taxon>Actinomycetes</taxon>
        <taxon>Kitasatosporales</taxon>
        <taxon>Streptomycetaceae</taxon>
        <taxon>Streptomyces</taxon>
    </lineage>
</organism>
<evidence type="ECO:0000256" key="10">
    <source>
        <dbReference type="ARBA" id="ARBA00031323"/>
    </source>
</evidence>
<evidence type="ECO:0000256" key="6">
    <source>
        <dbReference type="ARBA" id="ARBA00022603"/>
    </source>
</evidence>
<dbReference type="PANTHER" id="PTHR11579:SF0">
    <property type="entry name" value="PROTEIN-L-ISOASPARTATE(D-ASPARTATE) O-METHYLTRANSFERASE"/>
    <property type="match status" value="1"/>
</dbReference>
<dbReference type="GO" id="GO:0005737">
    <property type="term" value="C:cytoplasm"/>
    <property type="evidence" value="ECO:0007669"/>
    <property type="project" value="UniProtKB-SubCell"/>
</dbReference>
<evidence type="ECO:0000256" key="3">
    <source>
        <dbReference type="ARBA" id="ARBA00011890"/>
    </source>
</evidence>
<evidence type="ECO:0000313" key="13">
    <source>
        <dbReference type="Proteomes" id="UP000053398"/>
    </source>
</evidence>
<name>A0A117QH24_STRCK</name>
<comment type="caution">
    <text evidence="12">The sequence shown here is derived from an EMBL/GenBank/DDBJ whole genome shotgun (WGS) entry which is preliminary data.</text>
</comment>
<comment type="subcellular location">
    <subcellularLocation>
        <location evidence="1">Cytoplasm</location>
    </subcellularLocation>
</comment>
<dbReference type="PANTHER" id="PTHR11579">
    <property type="entry name" value="PROTEIN-L-ISOASPARTATE O-METHYLTRANSFERASE"/>
    <property type="match status" value="1"/>
</dbReference>
<dbReference type="EC" id="2.1.1.77" evidence="3"/>
<dbReference type="Gene3D" id="3.40.50.150">
    <property type="entry name" value="Vaccinia Virus protein VP39"/>
    <property type="match status" value="1"/>
</dbReference>
<evidence type="ECO:0000256" key="5">
    <source>
        <dbReference type="ARBA" id="ARBA00022490"/>
    </source>
</evidence>
<keyword evidence="5" id="KW-0963">Cytoplasm</keyword>
<dbReference type="InterPro" id="IPR000682">
    <property type="entry name" value="PCMT"/>
</dbReference>
<evidence type="ECO:0000256" key="8">
    <source>
        <dbReference type="ARBA" id="ARBA00022691"/>
    </source>
</evidence>
<dbReference type="RefSeq" id="WP_059263397.1">
    <property type="nucleotide sequence ID" value="NZ_KQ948355.1"/>
</dbReference>
<dbReference type="Proteomes" id="UP000053398">
    <property type="component" value="Unassembled WGS sequence"/>
</dbReference>
<dbReference type="AlphaFoldDB" id="A0A117QH24"/>
<keyword evidence="13" id="KW-1185">Reference proteome</keyword>
<evidence type="ECO:0000256" key="4">
    <source>
        <dbReference type="ARBA" id="ARBA00013346"/>
    </source>
</evidence>
<dbReference type="CDD" id="cd02440">
    <property type="entry name" value="AdoMet_MTases"/>
    <property type="match status" value="1"/>
</dbReference>
<evidence type="ECO:0000256" key="2">
    <source>
        <dbReference type="ARBA" id="ARBA00005369"/>
    </source>
</evidence>
<keyword evidence="8" id="KW-0949">S-adenosyl-L-methionine</keyword>
<gene>
    <name evidence="12" type="ORF">AQJ11_15195</name>
</gene>
<dbReference type="InterPro" id="IPR029063">
    <property type="entry name" value="SAM-dependent_MTases_sf"/>
</dbReference>